<evidence type="ECO:0000259" key="3">
    <source>
        <dbReference type="Pfam" id="PF21186"/>
    </source>
</evidence>
<evidence type="ECO:0000313" key="5">
    <source>
        <dbReference type="Proteomes" id="UP000004095"/>
    </source>
</evidence>
<organism evidence="4 5">
    <name type="scientific">Microscilla marina ATCC 23134</name>
    <dbReference type="NCBI Taxonomy" id="313606"/>
    <lineage>
        <taxon>Bacteria</taxon>
        <taxon>Pseudomonadati</taxon>
        <taxon>Bacteroidota</taxon>
        <taxon>Cytophagia</taxon>
        <taxon>Cytophagales</taxon>
        <taxon>Microscillaceae</taxon>
        <taxon>Microscilla</taxon>
    </lineage>
</organism>
<proteinExistence type="predicted"/>
<name>A1ZMX9_MICM2</name>
<dbReference type="InterPro" id="IPR041218">
    <property type="entry name" value="DUF5606"/>
</dbReference>
<feature type="region of interest" description="Disordered" evidence="1">
    <location>
        <begin position="132"/>
        <end position="159"/>
    </location>
</feature>
<dbReference type="Gene3D" id="2.30.30.730">
    <property type="match status" value="1"/>
</dbReference>
<dbReference type="InterPro" id="IPR049281">
    <property type="entry name" value="BVU_3817-like_C_sf"/>
</dbReference>
<dbReference type="Pfam" id="PF18347">
    <property type="entry name" value="DUF5606"/>
    <property type="match status" value="1"/>
</dbReference>
<gene>
    <name evidence="4" type="ORF">M23134_03421</name>
</gene>
<keyword evidence="5" id="KW-1185">Reference proteome</keyword>
<dbReference type="Gene3D" id="1.10.10.1650">
    <property type="match status" value="1"/>
</dbReference>
<protein>
    <submittedName>
        <fullName evidence="4">Uncharacterized protein</fullName>
    </submittedName>
</protein>
<dbReference type="OrthoDB" id="675198at2"/>
<feature type="domain" description="DUF6852" evidence="3">
    <location>
        <begin position="52"/>
        <end position="123"/>
    </location>
</feature>
<dbReference type="RefSeq" id="WP_002698287.1">
    <property type="nucleotide sequence ID" value="NZ_AAWS01000017.1"/>
</dbReference>
<evidence type="ECO:0000313" key="4">
    <source>
        <dbReference type="EMBL" id="EAY28160.1"/>
    </source>
</evidence>
<dbReference type="eggNOG" id="ENOG502ZPSM">
    <property type="taxonomic scope" value="Bacteria"/>
</dbReference>
<feature type="domain" description="DUF5606" evidence="2">
    <location>
        <begin position="3"/>
        <end position="49"/>
    </location>
</feature>
<dbReference type="AlphaFoldDB" id="A1ZMX9"/>
<sequence>MDLKKIAAISGKPGLFKVVKPTRSGVIVESLDKKKRKVVVGATSRMSVLKEVSIYTTDQEGSVPLANVILKIYQDFNEDIQKLNSKASSADLMAFLKSIVPDYDEEKVYVSDVKKLISWYKLIVENTPETLEELANGTHEEEEKEAKADEKEETEKKES</sequence>
<accession>A1ZMX9</accession>
<dbReference type="Proteomes" id="UP000004095">
    <property type="component" value="Unassembled WGS sequence"/>
</dbReference>
<reference evidence="4 5" key="1">
    <citation type="submission" date="2007-01" db="EMBL/GenBank/DDBJ databases">
        <authorList>
            <person name="Haygood M."/>
            <person name="Podell S."/>
            <person name="Anderson C."/>
            <person name="Hopkinson B."/>
            <person name="Roe K."/>
            <person name="Barbeau K."/>
            <person name="Gaasterland T."/>
            <person name="Ferriera S."/>
            <person name="Johnson J."/>
            <person name="Kravitz S."/>
            <person name="Beeson K."/>
            <person name="Sutton G."/>
            <person name="Rogers Y.-H."/>
            <person name="Friedman R."/>
            <person name="Frazier M."/>
            <person name="Venter J.C."/>
        </authorList>
    </citation>
    <scope>NUCLEOTIDE SEQUENCE [LARGE SCALE GENOMIC DNA]</scope>
    <source>
        <strain evidence="4 5">ATCC 23134</strain>
    </source>
</reference>
<evidence type="ECO:0000259" key="2">
    <source>
        <dbReference type="Pfam" id="PF18347"/>
    </source>
</evidence>
<dbReference type="Pfam" id="PF21186">
    <property type="entry name" value="DUF6852"/>
    <property type="match status" value="1"/>
</dbReference>
<dbReference type="InterPro" id="IPR049280">
    <property type="entry name" value="DUF6852"/>
</dbReference>
<comment type="caution">
    <text evidence="4">The sequence shown here is derived from an EMBL/GenBank/DDBJ whole genome shotgun (WGS) entry which is preliminary data.</text>
</comment>
<evidence type="ECO:0000256" key="1">
    <source>
        <dbReference type="SAM" id="MobiDB-lite"/>
    </source>
</evidence>
<dbReference type="InterPro" id="IPR049282">
    <property type="entry name" value="BVU_3817_N_sf"/>
</dbReference>
<dbReference type="EMBL" id="AAWS01000017">
    <property type="protein sequence ID" value="EAY28160.1"/>
    <property type="molecule type" value="Genomic_DNA"/>
</dbReference>
<feature type="compositionally biased region" description="Basic and acidic residues" evidence="1">
    <location>
        <begin position="138"/>
        <end position="159"/>
    </location>
</feature>